<dbReference type="SUPFAM" id="SSF47616">
    <property type="entry name" value="GST C-terminal domain-like"/>
    <property type="match status" value="1"/>
</dbReference>
<dbReference type="SFLD" id="SFLDG01200">
    <property type="entry name" value="SUF1.1"/>
    <property type="match status" value="1"/>
</dbReference>
<organism evidence="4 5">
    <name type="scientific">Acrobeloides nanus</name>
    <dbReference type="NCBI Taxonomy" id="290746"/>
    <lineage>
        <taxon>Eukaryota</taxon>
        <taxon>Metazoa</taxon>
        <taxon>Ecdysozoa</taxon>
        <taxon>Nematoda</taxon>
        <taxon>Chromadorea</taxon>
        <taxon>Rhabditida</taxon>
        <taxon>Tylenchina</taxon>
        <taxon>Cephalobomorpha</taxon>
        <taxon>Cephaloboidea</taxon>
        <taxon>Cephalobidae</taxon>
        <taxon>Acrobeloides</taxon>
    </lineage>
</organism>
<dbReference type="AlphaFoldDB" id="A0A914DKJ6"/>
<accession>A0A914DKJ6</accession>
<dbReference type="PANTHER" id="PTHR12289:SF32">
    <property type="entry name" value="GST_C_6 DOMAIN-CONTAINING PROTEIN"/>
    <property type="match status" value="1"/>
</dbReference>
<dbReference type="InterPro" id="IPR050931">
    <property type="entry name" value="Mito_Protein_Transport_Metaxin"/>
</dbReference>
<evidence type="ECO:0000259" key="2">
    <source>
        <dbReference type="Pfam" id="PF17171"/>
    </source>
</evidence>
<dbReference type="SFLD" id="SFLDG01180">
    <property type="entry name" value="SUF1"/>
    <property type="match status" value="1"/>
</dbReference>
<dbReference type="InterPro" id="IPR040079">
    <property type="entry name" value="Glutathione_S-Trfase"/>
</dbReference>
<dbReference type="SFLD" id="SFLDS00019">
    <property type="entry name" value="Glutathione_Transferase_(cytos"/>
    <property type="match status" value="1"/>
</dbReference>
<dbReference type="InterPro" id="IPR033468">
    <property type="entry name" value="Metaxin_GST"/>
</dbReference>
<evidence type="ECO:0000313" key="4">
    <source>
        <dbReference type="Proteomes" id="UP000887540"/>
    </source>
</evidence>
<dbReference type="Gene3D" id="3.40.30.10">
    <property type="entry name" value="Glutaredoxin"/>
    <property type="match status" value="1"/>
</dbReference>
<dbReference type="GO" id="GO:0005737">
    <property type="term" value="C:cytoplasm"/>
    <property type="evidence" value="ECO:0007669"/>
    <property type="project" value="TreeGrafter"/>
</dbReference>
<evidence type="ECO:0000313" key="5">
    <source>
        <dbReference type="WBParaSite" id="ACRNAN_scaffold2737.g15419.t1"/>
    </source>
</evidence>
<sequence length="289" mass="33915">MSCFCDCIPSIGQVIFTLVTFYLLKFAYCYYKASCCSKQAPKLHKQDWKKDIVYLYQFPRSSNLPNLSPFCLKLEAFLRLHEIKYEPMFTFSGRSEKGKLPFIELNGEHIADSQLIILHLKKYFNIQDKLTNEQKAIERAFDRLIDSSFFNAANWLKVRDNFPEFVGSILSLQFGKSLDFLKYVLAPFLMIKIKNRYETEGTAKHSDEEIMTILRNDLQAIETYLGDKEYFFGDQPSQIDIEVFAHVAAIYYVPYHHLSKELVESEFPKILKHTQKVAKKFFSEFKFDL</sequence>
<dbReference type="InterPro" id="IPR012336">
    <property type="entry name" value="Thioredoxin-like_fold"/>
</dbReference>
<dbReference type="SUPFAM" id="SSF52833">
    <property type="entry name" value="Thioredoxin-like"/>
    <property type="match status" value="1"/>
</dbReference>
<keyword evidence="4" id="KW-1185">Reference proteome</keyword>
<protein>
    <submittedName>
        <fullName evidence="5">Uncharacterized protein</fullName>
    </submittedName>
</protein>
<dbReference type="CDD" id="cd03080">
    <property type="entry name" value="GST_N_Metaxin_like"/>
    <property type="match status" value="1"/>
</dbReference>
<dbReference type="Gene3D" id="1.20.1050.10">
    <property type="match status" value="1"/>
</dbReference>
<dbReference type="InterPro" id="IPR036249">
    <property type="entry name" value="Thioredoxin-like_sf"/>
</dbReference>
<dbReference type="WBParaSite" id="ACRNAN_scaffold2737.g15419.t1">
    <property type="protein sequence ID" value="ACRNAN_scaffold2737.g15419.t1"/>
    <property type="gene ID" value="ACRNAN_scaffold2737.g15419"/>
</dbReference>
<feature type="domain" description="Thioredoxin-like fold" evidence="3">
    <location>
        <begin position="69"/>
        <end position="156"/>
    </location>
</feature>
<reference evidence="5" key="1">
    <citation type="submission" date="2022-11" db="UniProtKB">
        <authorList>
            <consortium name="WormBaseParasite"/>
        </authorList>
    </citation>
    <scope>IDENTIFICATION</scope>
</reference>
<feature type="domain" description="Metaxin glutathione S-transferase" evidence="2">
    <location>
        <begin position="215"/>
        <end position="276"/>
    </location>
</feature>
<dbReference type="InterPro" id="IPR036282">
    <property type="entry name" value="Glutathione-S-Trfase_C_sf"/>
</dbReference>
<proteinExistence type="inferred from homology"/>
<dbReference type="Pfam" id="PF17172">
    <property type="entry name" value="GST_N_4"/>
    <property type="match status" value="1"/>
</dbReference>
<dbReference type="InterPro" id="IPR026928">
    <property type="entry name" value="FAX/IsoI-like"/>
</dbReference>
<dbReference type="Pfam" id="PF17171">
    <property type="entry name" value="GST_C_6"/>
    <property type="match status" value="1"/>
</dbReference>
<evidence type="ECO:0000256" key="1">
    <source>
        <dbReference type="ARBA" id="ARBA00006475"/>
    </source>
</evidence>
<comment type="similarity">
    <text evidence="1">Belongs to the FAX family.</text>
</comment>
<dbReference type="CDD" id="cd03193">
    <property type="entry name" value="GST_C_Metaxin"/>
    <property type="match status" value="1"/>
</dbReference>
<name>A0A914DKJ6_9BILA</name>
<dbReference type="Proteomes" id="UP000887540">
    <property type="component" value="Unplaced"/>
</dbReference>
<dbReference type="PANTHER" id="PTHR12289">
    <property type="entry name" value="METAXIN RELATED"/>
    <property type="match status" value="1"/>
</dbReference>
<evidence type="ECO:0000259" key="3">
    <source>
        <dbReference type="Pfam" id="PF17172"/>
    </source>
</evidence>